<dbReference type="GO" id="GO:0043386">
    <property type="term" value="P:mycotoxin biosynthetic process"/>
    <property type="evidence" value="ECO:0007669"/>
    <property type="project" value="InterPro"/>
</dbReference>
<comment type="pathway">
    <text evidence="1">Mycotoxin biosynthesis.</text>
</comment>
<gene>
    <name evidence="5" type="ORF">M409DRAFT_52712</name>
</gene>
<reference evidence="5" key="1">
    <citation type="journal article" date="2020" name="Stud. Mycol.">
        <title>101 Dothideomycetes genomes: a test case for predicting lifestyles and emergence of pathogens.</title>
        <authorList>
            <person name="Haridas S."/>
            <person name="Albert R."/>
            <person name="Binder M."/>
            <person name="Bloem J."/>
            <person name="Labutti K."/>
            <person name="Salamov A."/>
            <person name="Andreopoulos B."/>
            <person name="Baker S."/>
            <person name="Barry K."/>
            <person name="Bills G."/>
            <person name="Bluhm B."/>
            <person name="Cannon C."/>
            <person name="Castanera R."/>
            <person name="Culley D."/>
            <person name="Daum C."/>
            <person name="Ezra D."/>
            <person name="Gonzalez J."/>
            <person name="Henrissat B."/>
            <person name="Kuo A."/>
            <person name="Liang C."/>
            <person name="Lipzen A."/>
            <person name="Lutzoni F."/>
            <person name="Magnuson J."/>
            <person name="Mondo S."/>
            <person name="Nolan M."/>
            <person name="Ohm R."/>
            <person name="Pangilinan J."/>
            <person name="Park H.-J."/>
            <person name="Ramirez L."/>
            <person name="Alfaro M."/>
            <person name="Sun H."/>
            <person name="Tritt A."/>
            <person name="Yoshinaga Y."/>
            <person name="Zwiers L.-H."/>
            <person name="Turgeon B."/>
            <person name="Goodwin S."/>
            <person name="Spatafora J."/>
            <person name="Crous P."/>
            <person name="Grigoriev I."/>
        </authorList>
    </citation>
    <scope>NUCLEOTIDE SEQUENCE</scope>
    <source>
        <strain evidence="5">ATCC 36951</strain>
    </source>
</reference>
<evidence type="ECO:0000256" key="2">
    <source>
        <dbReference type="ARBA" id="ARBA00023002"/>
    </source>
</evidence>
<dbReference type="InterPro" id="IPR021765">
    <property type="entry name" value="UstYa-like"/>
</dbReference>
<evidence type="ECO:0000256" key="4">
    <source>
        <dbReference type="SAM" id="Phobius"/>
    </source>
</evidence>
<organism evidence="5 6">
    <name type="scientific">Zasmidium cellare ATCC 36951</name>
    <dbReference type="NCBI Taxonomy" id="1080233"/>
    <lineage>
        <taxon>Eukaryota</taxon>
        <taxon>Fungi</taxon>
        <taxon>Dikarya</taxon>
        <taxon>Ascomycota</taxon>
        <taxon>Pezizomycotina</taxon>
        <taxon>Dothideomycetes</taxon>
        <taxon>Dothideomycetidae</taxon>
        <taxon>Mycosphaerellales</taxon>
        <taxon>Mycosphaerellaceae</taxon>
        <taxon>Zasmidium</taxon>
    </lineage>
</organism>
<evidence type="ECO:0000313" key="5">
    <source>
        <dbReference type="EMBL" id="KAF2169476.1"/>
    </source>
</evidence>
<keyword evidence="4" id="KW-0812">Transmembrane</keyword>
<dbReference type="AlphaFoldDB" id="A0A6A6CVE3"/>
<dbReference type="OrthoDB" id="3687641at2759"/>
<feature type="transmembrane region" description="Helical" evidence="4">
    <location>
        <begin position="66"/>
        <end position="87"/>
    </location>
</feature>
<name>A0A6A6CVE3_ZASCE</name>
<dbReference type="PANTHER" id="PTHR33365">
    <property type="entry name" value="YALI0B05434P"/>
    <property type="match status" value="1"/>
</dbReference>
<proteinExistence type="inferred from homology"/>
<keyword evidence="6" id="KW-1185">Reference proteome</keyword>
<dbReference type="Proteomes" id="UP000799537">
    <property type="component" value="Unassembled WGS sequence"/>
</dbReference>
<dbReference type="GO" id="GO:0016491">
    <property type="term" value="F:oxidoreductase activity"/>
    <property type="evidence" value="ECO:0007669"/>
    <property type="project" value="UniProtKB-KW"/>
</dbReference>
<protein>
    <recommendedName>
        <fullName evidence="7">DUF3328 domain-containing protein</fullName>
    </recommendedName>
</protein>
<keyword evidence="4" id="KW-1133">Transmembrane helix</keyword>
<comment type="similarity">
    <text evidence="3">Belongs to the ustYa family.</text>
</comment>
<sequence>MRTWPRWLKGTLNSKPGPVLCDGLFSDDEQGLGSQPTDSLLNWDRGSEKTNRQHPVRRCSWIATGAQYLILITVLLANLVLLVLILVGRLRIKLVDAPALPPKMSIDTVQIFHPETPFTIFSKDRGAAAWAQMTMNFDIGTVYVANHQEHGLFASELMSSIPGYENYAIAMYHQLHCLDTIRQEFYTLNVTAEAAYGQHIGHCFEYLRQSLICNADLTLEYTAVGWEVEHLCKDPKEVKAFMEKYNKGNEAYPVSD</sequence>
<dbReference type="Pfam" id="PF11807">
    <property type="entry name" value="UstYa"/>
    <property type="match status" value="1"/>
</dbReference>
<evidence type="ECO:0008006" key="7">
    <source>
        <dbReference type="Google" id="ProtNLM"/>
    </source>
</evidence>
<evidence type="ECO:0000256" key="3">
    <source>
        <dbReference type="ARBA" id="ARBA00035112"/>
    </source>
</evidence>
<keyword evidence="4" id="KW-0472">Membrane</keyword>
<dbReference type="PANTHER" id="PTHR33365:SF11">
    <property type="entry name" value="TAT PATHWAY SIGNAL SEQUENCE"/>
    <property type="match status" value="1"/>
</dbReference>
<evidence type="ECO:0000313" key="6">
    <source>
        <dbReference type="Proteomes" id="UP000799537"/>
    </source>
</evidence>
<keyword evidence="2" id="KW-0560">Oxidoreductase</keyword>
<dbReference type="EMBL" id="ML993588">
    <property type="protein sequence ID" value="KAF2169476.1"/>
    <property type="molecule type" value="Genomic_DNA"/>
</dbReference>
<dbReference type="RefSeq" id="XP_033670365.1">
    <property type="nucleotide sequence ID" value="XM_033812155.1"/>
</dbReference>
<dbReference type="GeneID" id="54565427"/>
<evidence type="ECO:0000256" key="1">
    <source>
        <dbReference type="ARBA" id="ARBA00004685"/>
    </source>
</evidence>
<accession>A0A6A6CVE3</accession>